<evidence type="ECO:0000259" key="4">
    <source>
        <dbReference type="PROSITE" id="PS01124"/>
    </source>
</evidence>
<comment type="caution">
    <text evidence="5">The sequence shown here is derived from an EMBL/GenBank/DDBJ whole genome shotgun (WGS) entry which is preliminary data.</text>
</comment>
<keyword evidence="1" id="KW-0805">Transcription regulation</keyword>
<evidence type="ECO:0000256" key="3">
    <source>
        <dbReference type="ARBA" id="ARBA00023163"/>
    </source>
</evidence>
<dbReference type="PANTHER" id="PTHR43280:SF32">
    <property type="entry name" value="TRANSCRIPTIONAL REGULATORY PROTEIN"/>
    <property type="match status" value="1"/>
</dbReference>
<protein>
    <submittedName>
        <fullName evidence="5">Helix-turn-helix transcriptional regulator</fullName>
    </submittedName>
</protein>
<keyword evidence="6" id="KW-1185">Reference proteome</keyword>
<dbReference type="EMBL" id="JADHEC010000008">
    <property type="protein sequence ID" value="MBF2708068.1"/>
    <property type="molecule type" value="Genomic_DNA"/>
</dbReference>
<dbReference type="AlphaFoldDB" id="A0A930U702"/>
<dbReference type="InterPro" id="IPR018060">
    <property type="entry name" value="HTH_AraC"/>
</dbReference>
<dbReference type="GO" id="GO:0043565">
    <property type="term" value="F:sequence-specific DNA binding"/>
    <property type="evidence" value="ECO:0007669"/>
    <property type="project" value="InterPro"/>
</dbReference>
<sequence length="278" mass="32675">MIYSKETGEFLRVIELTEENQDLLFNNIEGCLTVLWNTGDEMTIKVDGVLHHLVKNEFIFLTQVHKIDSLSIVSARLIRFNRSFFCVVGYDDAVSCKGILFFGSSTIPKFIVVDENFEKFDMLWKMLRLDMATNDNLQIDMLQTMLIRILVECTRCFKKFTNFEKIEKYQSDVVREFYYLVESHFIEHHDVAFYASKLNKSPKTLSNLFSIISNKTPLQVIHERLILHAKRQIQYSERSVKEIAYDLGFDEIQTFSRFFKNKEGVSPSEYRGLIKFMT</sequence>
<accession>A0A930U702</accession>
<dbReference type="GO" id="GO:0003700">
    <property type="term" value="F:DNA-binding transcription factor activity"/>
    <property type="evidence" value="ECO:0007669"/>
    <property type="project" value="InterPro"/>
</dbReference>
<name>A0A930U702_9FLAO</name>
<gene>
    <name evidence="5" type="ORF">IR213_05605</name>
</gene>
<dbReference type="PRINTS" id="PR00032">
    <property type="entry name" value="HTHARAC"/>
</dbReference>
<keyword evidence="2" id="KW-0238">DNA-binding</keyword>
<dbReference type="RefSeq" id="WP_194311330.1">
    <property type="nucleotide sequence ID" value="NZ_JADHEC010000008.1"/>
</dbReference>
<dbReference type="InterPro" id="IPR020449">
    <property type="entry name" value="Tscrpt_reg_AraC-type_HTH"/>
</dbReference>
<reference evidence="5" key="1">
    <citation type="submission" date="2020-11" db="EMBL/GenBank/DDBJ databases">
        <title>Genome of Flavobacterium soyangense.</title>
        <authorList>
            <person name="Liu Q."/>
            <person name="Xin Y.-H."/>
        </authorList>
    </citation>
    <scope>NUCLEOTIDE SEQUENCE</scope>
    <source>
        <strain evidence="5">CGMCC 1.13493</strain>
    </source>
</reference>
<evidence type="ECO:0000256" key="2">
    <source>
        <dbReference type="ARBA" id="ARBA00023125"/>
    </source>
</evidence>
<dbReference type="Pfam" id="PF12833">
    <property type="entry name" value="HTH_18"/>
    <property type="match status" value="1"/>
</dbReference>
<keyword evidence="3" id="KW-0804">Transcription</keyword>
<dbReference type="PROSITE" id="PS01124">
    <property type="entry name" value="HTH_ARAC_FAMILY_2"/>
    <property type="match status" value="1"/>
</dbReference>
<organism evidence="5 6">
    <name type="scientific">Flavobacterium soyangense</name>
    <dbReference type="NCBI Taxonomy" id="2023265"/>
    <lineage>
        <taxon>Bacteria</taxon>
        <taxon>Pseudomonadati</taxon>
        <taxon>Bacteroidota</taxon>
        <taxon>Flavobacteriia</taxon>
        <taxon>Flavobacteriales</taxon>
        <taxon>Flavobacteriaceae</taxon>
        <taxon>Flavobacterium</taxon>
    </lineage>
</organism>
<evidence type="ECO:0000313" key="6">
    <source>
        <dbReference type="Proteomes" id="UP000646211"/>
    </source>
</evidence>
<dbReference type="SUPFAM" id="SSF46689">
    <property type="entry name" value="Homeodomain-like"/>
    <property type="match status" value="1"/>
</dbReference>
<feature type="domain" description="HTH araC/xylS-type" evidence="4">
    <location>
        <begin position="175"/>
        <end position="273"/>
    </location>
</feature>
<evidence type="ECO:0000256" key="1">
    <source>
        <dbReference type="ARBA" id="ARBA00023015"/>
    </source>
</evidence>
<evidence type="ECO:0000313" key="5">
    <source>
        <dbReference type="EMBL" id="MBF2708068.1"/>
    </source>
</evidence>
<proteinExistence type="predicted"/>
<dbReference type="SMART" id="SM00342">
    <property type="entry name" value="HTH_ARAC"/>
    <property type="match status" value="1"/>
</dbReference>
<dbReference type="InterPro" id="IPR009057">
    <property type="entry name" value="Homeodomain-like_sf"/>
</dbReference>
<dbReference type="Gene3D" id="1.10.10.60">
    <property type="entry name" value="Homeodomain-like"/>
    <property type="match status" value="1"/>
</dbReference>
<dbReference type="Proteomes" id="UP000646211">
    <property type="component" value="Unassembled WGS sequence"/>
</dbReference>
<dbReference type="PANTHER" id="PTHR43280">
    <property type="entry name" value="ARAC-FAMILY TRANSCRIPTIONAL REGULATOR"/>
    <property type="match status" value="1"/>
</dbReference>